<sequence>MLNEAGIIHFNAREDVPSNEPEGTHILDMLVYVNSWSLRNCIWSLYDWMKRIEGIFEILRVRFPPFKVAVWTILEMDSCEEREEMEKMLAKHSIQIKTKGKDPDLIWSEFVDYARSVNQDHYDYIMQNR</sequence>
<dbReference type="EMBL" id="KV453910">
    <property type="protein sequence ID" value="ODV81215.1"/>
    <property type="molecule type" value="Genomic_DNA"/>
</dbReference>
<evidence type="ECO:0000313" key="1">
    <source>
        <dbReference type="EMBL" id="ODV81215.1"/>
    </source>
</evidence>
<reference evidence="2" key="1">
    <citation type="submission" date="2016-05" db="EMBL/GenBank/DDBJ databases">
        <title>Comparative genomics of biotechnologically important yeasts.</title>
        <authorList>
            <consortium name="DOE Joint Genome Institute"/>
            <person name="Riley R."/>
            <person name="Haridas S."/>
            <person name="Wolfe K.H."/>
            <person name="Lopes M.R."/>
            <person name="Hittinger C.T."/>
            <person name="Goker M."/>
            <person name="Salamov A."/>
            <person name="Wisecaver J."/>
            <person name="Long T.M."/>
            <person name="Aerts A.L."/>
            <person name="Barry K."/>
            <person name="Choi C."/>
            <person name="Clum A."/>
            <person name="Coughlan A.Y."/>
            <person name="Deshpande S."/>
            <person name="Douglass A.P."/>
            <person name="Hanson S.J."/>
            <person name="Klenk H.-P."/>
            <person name="Labutti K."/>
            <person name="Lapidus A."/>
            <person name="Lindquist E."/>
            <person name="Lipzen A."/>
            <person name="Meier-Kolthoff J.P."/>
            <person name="Ohm R.A."/>
            <person name="Otillar R.P."/>
            <person name="Pangilinan J."/>
            <person name="Peng Y."/>
            <person name="Rokas A."/>
            <person name="Rosa C.A."/>
            <person name="Scheuner C."/>
            <person name="Sibirny A.A."/>
            <person name="Slot J.C."/>
            <person name="Stielow J.B."/>
            <person name="Sun H."/>
            <person name="Kurtzman C.P."/>
            <person name="Blackwell M."/>
            <person name="Grigoriev I.V."/>
            <person name="Jeffries T.W."/>
        </authorList>
    </citation>
    <scope>NUCLEOTIDE SEQUENCE [LARGE SCALE GENOMIC DNA]</scope>
    <source>
        <strain evidence="2">NRRL Y-17324</strain>
    </source>
</reference>
<accession>A0A1E4SNZ2</accession>
<protein>
    <submittedName>
        <fullName evidence="1">Uncharacterized protein</fullName>
    </submittedName>
</protein>
<keyword evidence="2" id="KW-1185">Reference proteome</keyword>
<gene>
    <name evidence="1" type="ORF">CANTADRAFT_5175</name>
</gene>
<name>A0A1E4SNZ2_9ASCO</name>
<dbReference type="GeneID" id="30984121"/>
<organism evidence="1 2">
    <name type="scientific">Suhomyces tanzawaensis NRRL Y-17324</name>
    <dbReference type="NCBI Taxonomy" id="984487"/>
    <lineage>
        <taxon>Eukaryota</taxon>
        <taxon>Fungi</taxon>
        <taxon>Dikarya</taxon>
        <taxon>Ascomycota</taxon>
        <taxon>Saccharomycotina</taxon>
        <taxon>Pichiomycetes</taxon>
        <taxon>Debaryomycetaceae</taxon>
        <taxon>Suhomyces</taxon>
    </lineage>
</organism>
<dbReference type="AlphaFoldDB" id="A0A1E4SNZ2"/>
<dbReference type="RefSeq" id="XP_020066337.1">
    <property type="nucleotide sequence ID" value="XM_020209985.1"/>
</dbReference>
<evidence type="ECO:0000313" key="2">
    <source>
        <dbReference type="Proteomes" id="UP000094285"/>
    </source>
</evidence>
<dbReference type="Proteomes" id="UP000094285">
    <property type="component" value="Unassembled WGS sequence"/>
</dbReference>
<proteinExistence type="predicted"/>